<comment type="caution">
    <text evidence="2">Lacks conserved residue(s) required for the propagation of feature annotation.</text>
</comment>
<dbReference type="Gene3D" id="3.40.50.300">
    <property type="entry name" value="P-loop containing nucleotide triphosphate hydrolases"/>
    <property type="match status" value="1"/>
</dbReference>
<feature type="binding site" evidence="2">
    <location>
        <position position="59"/>
    </location>
    <ligand>
        <name>ATP</name>
        <dbReference type="ChEBI" id="CHEBI:30616"/>
    </ligand>
</feature>
<dbReference type="GO" id="GO:0004141">
    <property type="term" value="F:dethiobiotin synthase activity"/>
    <property type="evidence" value="ECO:0007669"/>
    <property type="project" value="UniProtKB-UniRule"/>
</dbReference>
<keyword evidence="2" id="KW-0460">Magnesium</keyword>
<keyword evidence="2" id="KW-0547">Nucleotide-binding</keyword>
<dbReference type="STRING" id="1519643.SAMN06295933_2115"/>
<dbReference type="SUPFAM" id="SSF52540">
    <property type="entry name" value="P-loop containing nucleoside triphosphate hydrolases"/>
    <property type="match status" value="1"/>
</dbReference>
<keyword evidence="4" id="KW-1185">Reference proteome</keyword>
<keyword evidence="2" id="KW-0436">Ligase</keyword>
<evidence type="ECO:0000313" key="3">
    <source>
        <dbReference type="EMBL" id="SMF18870.1"/>
    </source>
</evidence>
<dbReference type="Pfam" id="PF13500">
    <property type="entry name" value="AAA_26"/>
    <property type="match status" value="1"/>
</dbReference>
<dbReference type="GO" id="GO:0009102">
    <property type="term" value="P:biotin biosynthetic process"/>
    <property type="evidence" value="ECO:0007669"/>
    <property type="project" value="UniProtKB-UniRule"/>
</dbReference>
<name>A0A1X7DNW4_9BACT</name>
<keyword evidence="2" id="KW-0963">Cytoplasm</keyword>
<dbReference type="Proteomes" id="UP000192906">
    <property type="component" value="Unassembled WGS sequence"/>
</dbReference>
<dbReference type="RefSeq" id="WP_085101935.1">
    <property type="nucleotide sequence ID" value="NZ_FWZU01000003.1"/>
</dbReference>
<dbReference type="UniPathway" id="UPA00078">
    <property type="reaction ID" value="UER00161"/>
</dbReference>
<feature type="binding site" evidence="2">
    <location>
        <position position="59"/>
    </location>
    <ligand>
        <name>Mg(2+)</name>
        <dbReference type="ChEBI" id="CHEBI:18420"/>
    </ligand>
</feature>
<keyword evidence="1 2" id="KW-0093">Biotin biosynthesis</keyword>
<accession>A0A1X7DNW4</accession>
<comment type="cofactor">
    <cofactor evidence="2">
        <name>Mg(2+)</name>
        <dbReference type="ChEBI" id="CHEBI:18420"/>
    </cofactor>
</comment>
<dbReference type="EMBL" id="FWZU01000003">
    <property type="protein sequence ID" value="SMF18870.1"/>
    <property type="molecule type" value="Genomic_DNA"/>
</dbReference>
<sequence>MNTDISGLFVTGVGTDVGKTVVTAGLVRLLQGAGYKVLPVKPVQSGGINNSHGKMDSPDGEVYKSAGAVWDIDKQCPYIFEPACSPHLAARLSGVALDVVDIADKVRQLEGSATLIAEGAGGIFVPLNGERTMLDLMKELSYPVVLVAGNKLGVINDTLLSLAALKQAGVKTAGVIMTSSAGPEPLEFGMAEENIRSIESFSGIKVLASIPYIPNWNPSELRCWIEVDRALARIDLNSFAKSPDGSTE</sequence>
<dbReference type="OrthoDB" id="9802097at2"/>
<dbReference type="GO" id="GO:0005524">
    <property type="term" value="F:ATP binding"/>
    <property type="evidence" value="ECO:0007669"/>
    <property type="project" value="UniProtKB-UniRule"/>
</dbReference>
<evidence type="ECO:0000256" key="2">
    <source>
        <dbReference type="HAMAP-Rule" id="MF_00336"/>
    </source>
</evidence>
<proteinExistence type="inferred from homology"/>
<feature type="binding site" evidence="2">
    <location>
        <position position="20"/>
    </location>
    <ligand>
        <name>Mg(2+)</name>
        <dbReference type="ChEBI" id="CHEBI:18420"/>
    </ligand>
</feature>
<reference evidence="4" key="1">
    <citation type="submission" date="2017-04" db="EMBL/GenBank/DDBJ databases">
        <authorList>
            <person name="Varghese N."/>
            <person name="Submissions S."/>
        </authorList>
    </citation>
    <scope>NUCLEOTIDE SEQUENCE [LARGE SCALE GENOMIC DNA]</scope>
    <source>
        <strain evidence="4">K3S</strain>
    </source>
</reference>
<comment type="similarity">
    <text evidence="2">Belongs to the dethiobiotin synthetase family.</text>
</comment>
<feature type="active site" evidence="2">
    <location>
        <position position="41"/>
    </location>
</feature>
<dbReference type="CDD" id="cd03109">
    <property type="entry name" value="DTBS"/>
    <property type="match status" value="1"/>
</dbReference>
<comment type="function">
    <text evidence="2">Catalyzes a mechanistically unusual reaction, the ATP-dependent insertion of CO2 between the N7 and N8 nitrogen atoms of 7,8-diaminopelargonic acid (DAPA, also called 7,8-diammoniononanoate) to form a ureido ring.</text>
</comment>
<keyword evidence="2" id="KW-0479">Metal-binding</keyword>
<gene>
    <name evidence="2" type="primary">bioD</name>
    <name evidence="3" type="ORF">SAMN06295933_2115</name>
</gene>
<dbReference type="PANTHER" id="PTHR43210:SF5">
    <property type="entry name" value="DETHIOBIOTIN SYNTHETASE"/>
    <property type="match status" value="1"/>
</dbReference>
<feature type="binding site" evidence="2">
    <location>
        <begin position="211"/>
        <end position="213"/>
    </location>
    <ligand>
        <name>ATP</name>
        <dbReference type="ChEBI" id="CHEBI:30616"/>
    </ligand>
</feature>
<dbReference type="AlphaFoldDB" id="A0A1X7DNW4"/>
<dbReference type="GO" id="GO:0005829">
    <property type="term" value="C:cytosol"/>
    <property type="evidence" value="ECO:0007669"/>
    <property type="project" value="TreeGrafter"/>
</dbReference>
<dbReference type="HAMAP" id="MF_00336">
    <property type="entry name" value="BioD"/>
    <property type="match status" value="1"/>
</dbReference>
<dbReference type="GO" id="GO:0000287">
    <property type="term" value="F:magnesium ion binding"/>
    <property type="evidence" value="ECO:0007669"/>
    <property type="project" value="UniProtKB-UniRule"/>
</dbReference>
<dbReference type="EC" id="6.3.3.3" evidence="2"/>
<dbReference type="InterPro" id="IPR004472">
    <property type="entry name" value="DTB_synth_BioD"/>
</dbReference>
<keyword evidence="2" id="KW-0067">ATP-binding</keyword>
<comment type="catalytic activity">
    <reaction evidence="2">
        <text>(7R,8S)-7,8-diammoniononanoate + CO2 + ATP = (4R,5S)-dethiobiotin + ADP + phosphate + 3 H(+)</text>
        <dbReference type="Rhea" id="RHEA:15805"/>
        <dbReference type="ChEBI" id="CHEBI:15378"/>
        <dbReference type="ChEBI" id="CHEBI:16526"/>
        <dbReference type="ChEBI" id="CHEBI:30616"/>
        <dbReference type="ChEBI" id="CHEBI:43474"/>
        <dbReference type="ChEBI" id="CHEBI:149469"/>
        <dbReference type="ChEBI" id="CHEBI:149473"/>
        <dbReference type="ChEBI" id="CHEBI:456216"/>
        <dbReference type="EC" id="6.3.3.3"/>
    </reaction>
</comment>
<organism evidence="3 4">
    <name type="scientific">Desulfovibrio gilichinskyi</name>
    <dbReference type="NCBI Taxonomy" id="1519643"/>
    <lineage>
        <taxon>Bacteria</taxon>
        <taxon>Pseudomonadati</taxon>
        <taxon>Thermodesulfobacteriota</taxon>
        <taxon>Desulfovibrionia</taxon>
        <taxon>Desulfovibrionales</taxon>
        <taxon>Desulfovibrionaceae</taxon>
        <taxon>Desulfovibrio</taxon>
    </lineage>
</organism>
<evidence type="ECO:0000256" key="1">
    <source>
        <dbReference type="ARBA" id="ARBA00022756"/>
    </source>
</evidence>
<feature type="binding site" evidence="2">
    <location>
        <position position="118"/>
    </location>
    <ligand>
        <name>Mg(2+)</name>
        <dbReference type="ChEBI" id="CHEBI:18420"/>
    </ligand>
</feature>
<dbReference type="InterPro" id="IPR027417">
    <property type="entry name" value="P-loop_NTPase"/>
</dbReference>
<feature type="binding site" evidence="2">
    <location>
        <begin position="16"/>
        <end position="21"/>
    </location>
    <ligand>
        <name>ATP</name>
        <dbReference type="ChEBI" id="CHEBI:30616"/>
    </ligand>
</feature>
<feature type="binding site" evidence="2">
    <location>
        <position position="45"/>
    </location>
    <ligand>
        <name>substrate</name>
    </ligand>
</feature>
<comment type="pathway">
    <text evidence="2">Cofactor biosynthesis; biotin biosynthesis; biotin from 7,8-diaminononanoate: step 1/2.</text>
</comment>
<feature type="binding site" evidence="2">
    <location>
        <begin position="118"/>
        <end position="121"/>
    </location>
    <ligand>
        <name>ATP</name>
        <dbReference type="ChEBI" id="CHEBI:30616"/>
    </ligand>
</feature>
<evidence type="ECO:0000313" key="4">
    <source>
        <dbReference type="Proteomes" id="UP000192906"/>
    </source>
</evidence>
<comment type="subunit">
    <text evidence="2">Homodimer.</text>
</comment>
<dbReference type="PANTHER" id="PTHR43210">
    <property type="entry name" value="DETHIOBIOTIN SYNTHETASE"/>
    <property type="match status" value="1"/>
</dbReference>
<dbReference type="NCBIfam" id="TIGR00347">
    <property type="entry name" value="bioD"/>
    <property type="match status" value="1"/>
</dbReference>
<protein>
    <recommendedName>
        <fullName evidence="2">ATP-dependent dethiobiotin synthetase BioD</fullName>
        <ecNumber evidence="2">6.3.3.3</ecNumber>
    </recommendedName>
    <alternativeName>
        <fullName evidence="2">DTB synthetase</fullName>
        <shortName evidence="2">DTBS</shortName>
    </alternativeName>
    <alternativeName>
        <fullName evidence="2">Dethiobiotin synthase</fullName>
    </alternativeName>
</protein>
<comment type="subcellular location">
    <subcellularLocation>
        <location evidence="2">Cytoplasm</location>
    </subcellularLocation>
</comment>
<dbReference type="PIRSF" id="PIRSF006755">
    <property type="entry name" value="DTB_synth"/>
    <property type="match status" value="1"/>
</dbReference>